<reference evidence="2 3" key="1">
    <citation type="submission" date="2019-06" db="EMBL/GenBank/DDBJ databases">
        <title>Genome Sequence of the Brown Rot Fungal Pathogen Monilinia fructicola.</title>
        <authorList>
            <person name="De Miccolis Angelini R.M."/>
            <person name="Landi L."/>
            <person name="Abate D."/>
            <person name="Pollastro S."/>
            <person name="Romanazzi G."/>
            <person name="Faretra F."/>
        </authorList>
    </citation>
    <scope>NUCLEOTIDE SEQUENCE [LARGE SCALE GENOMIC DNA]</scope>
    <source>
        <strain evidence="2 3">Mfrc123</strain>
    </source>
</reference>
<gene>
    <name evidence="2" type="ORF">EYC84_006068</name>
</gene>
<feature type="region of interest" description="Disordered" evidence="1">
    <location>
        <begin position="323"/>
        <end position="367"/>
    </location>
</feature>
<feature type="compositionally biased region" description="Polar residues" evidence="1">
    <location>
        <begin position="487"/>
        <end position="518"/>
    </location>
</feature>
<proteinExistence type="predicted"/>
<feature type="compositionally biased region" description="Polar residues" evidence="1">
    <location>
        <begin position="151"/>
        <end position="166"/>
    </location>
</feature>
<comment type="caution">
    <text evidence="2">The sequence shown here is derived from an EMBL/GenBank/DDBJ whole genome shotgun (WGS) entry which is preliminary data.</text>
</comment>
<feature type="region of interest" description="Disordered" evidence="1">
    <location>
        <begin position="279"/>
        <end position="309"/>
    </location>
</feature>
<dbReference type="VEuPathDB" id="FungiDB:MFRU_050g00200"/>
<accession>A0A5M9K5M6</accession>
<keyword evidence="3" id="KW-1185">Reference proteome</keyword>
<sequence>MGKGELSFRGGTPTLLCWPPARTLNGLSDKDRRAYDALVTWHIIYRQFRHDVPEGDEELLRLGSGNYQRLFPDYPIINTLSGLESRLYSVRRGLRRLLERNNIAIGFIQDTTTSNPSAILLTPQQQQEVQAQSHAYDQAAAATSRVQNATEIPLQASSSSRNPNSRLQRKRRNATSNHRQKRLSMNSRAVAEFYSAQGLTPPGRRLKPYSSASAGTDTANKSLRVAISNSRATPKSPLYNFSSKPERSAVLSASAQQATSPEQEANRLFNASEFRGVEENSTVLDSKNPKSTYSTHQMSSQVPPTGERHRVDTEVSNLPIIFKSQIDTEETATPSGSSKLPTSPHRSQVPHQAQPTVYKPPIKHTNPVAPRPEDVICLRQMEQSEYSLNPGARPSQERTTLPPRQPSHHIAFNQHKTRNPSQCQTYDSDCDPYLPPVNAQGRRPLPNSPIRKTSVRSMTRSKREASTLAPARKETRSRGTTDEGLDTDTQTDTSMPMRSVSRTMNQSWLDHQPPTSDARSTRAAKSSVLRAKAQTLVKEDDVMAKYYSVLDNSVKPDLWKHSHKYRE</sequence>
<dbReference type="EMBL" id="VICG01000001">
    <property type="protein sequence ID" value="KAA8575903.1"/>
    <property type="molecule type" value="Genomic_DNA"/>
</dbReference>
<feature type="region of interest" description="Disordered" evidence="1">
    <location>
        <begin position="151"/>
        <end position="217"/>
    </location>
</feature>
<protein>
    <submittedName>
        <fullName evidence="2">Uncharacterized protein</fullName>
    </submittedName>
</protein>
<dbReference type="AlphaFoldDB" id="A0A5M9K5M6"/>
<evidence type="ECO:0000313" key="3">
    <source>
        <dbReference type="Proteomes" id="UP000322873"/>
    </source>
</evidence>
<dbReference type="Proteomes" id="UP000322873">
    <property type="component" value="Unassembled WGS sequence"/>
</dbReference>
<feature type="compositionally biased region" description="Polar residues" evidence="1">
    <location>
        <begin position="331"/>
        <end position="355"/>
    </location>
</feature>
<evidence type="ECO:0000313" key="2">
    <source>
        <dbReference type="EMBL" id="KAA8575903.1"/>
    </source>
</evidence>
<evidence type="ECO:0000256" key="1">
    <source>
        <dbReference type="SAM" id="MobiDB-lite"/>
    </source>
</evidence>
<organism evidence="2 3">
    <name type="scientific">Monilinia fructicola</name>
    <name type="common">Brown rot fungus</name>
    <name type="synonym">Ciboria fructicola</name>
    <dbReference type="NCBI Taxonomy" id="38448"/>
    <lineage>
        <taxon>Eukaryota</taxon>
        <taxon>Fungi</taxon>
        <taxon>Dikarya</taxon>
        <taxon>Ascomycota</taxon>
        <taxon>Pezizomycotina</taxon>
        <taxon>Leotiomycetes</taxon>
        <taxon>Helotiales</taxon>
        <taxon>Sclerotiniaceae</taxon>
        <taxon>Monilinia</taxon>
    </lineage>
</organism>
<feature type="compositionally biased region" description="Basic residues" evidence="1">
    <location>
        <begin position="167"/>
        <end position="182"/>
    </location>
</feature>
<name>A0A5M9K5M6_MONFR</name>
<feature type="compositionally biased region" description="Basic and acidic residues" evidence="1">
    <location>
        <begin position="461"/>
        <end position="481"/>
    </location>
</feature>
<feature type="region of interest" description="Disordered" evidence="1">
    <location>
        <begin position="387"/>
        <end position="526"/>
    </location>
</feature>
<feature type="compositionally biased region" description="Polar residues" evidence="1">
    <location>
        <begin position="279"/>
        <end position="303"/>
    </location>
</feature>